<dbReference type="NCBIfam" id="TIGR00876">
    <property type="entry name" value="tal_mycobact"/>
    <property type="match status" value="1"/>
</dbReference>
<name>A0A8J3XWZ2_9ACTN</name>
<evidence type="ECO:0000313" key="13">
    <source>
        <dbReference type="Proteomes" id="UP000605992"/>
    </source>
</evidence>
<dbReference type="GO" id="GO:0006098">
    <property type="term" value="P:pentose-phosphate shunt"/>
    <property type="evidence" value="ECO:0007669"/>
    <property type="project" value="UniProtKB-UniRule"/>
</dbReference>
<dbReference type="RefSeq" id="WP_203946110.1">
    <property type="nucleotide sequence ID" value="NZ_BOOR01000031.1"/>
</dbReference>
<accession>A0A8J3XWZ2</accession>
<evidence type="ECO:0000256" key="1">
    <source>
        <dbReference type="ARBA" id="ARBA00003518"/>
    </source>
</evidence>
<proteinExistence type="inferred from homology"/>
<dbReference type="GO" id="GO:0005975">
    <property type="term" value="P:carbohydrate metabolic process"/>
    <property type="evidence" value="ECO:0007669"/>
    <property type="project" value="InterPro"/>
</dbReference>
<comment type="function">
    <text evidence="1 11">Transaldolase is important for the balance of metabolites in the pentose-phosphate pathway.</text>
</comment>
<comment type="subcellular location">
    <subcellularLocation>
        <location evidence="2 11">Cytoplasm</location>
    </subcellularLocation>
</comment>
<dbReference type="CDD" id="cd00955">
    <property type="entry name" value="Transaldolase_like"/>
    <property type="match status" value="1"/>
</dbReference>
<keyword evidence="13" id="KW-1185">Reference proteome</keyword>
<dbReference type="PROSITE" id="PS01054">
    <property type="entry name" value="TRANSALDOLASE_1"/>
    <property type="match status" value="1"/>
</dbReference>
<dbReference type="Proteomes" id="UP000605992">
    <property type="component" value="Unassembled WGS sequence"/>
</dbReference>
<dbReference type="AlphaFoldDB" id="A0A8J3XWZ2"/>
<dbReference type="NCBIfam" id="NF002881">
    <property type="entry name" value="PRK03343.1"/>
    <property type="match status" value="1"/>
</dbReference>
<dbReference type="EMBL" id="BOOR01000031">
    <property type="protein sequence ID" value="GII55939.1"/>
    <property type="molecule type" value="Genomic_DNA"/>
</dbReference>
<protein>
    <recommendedName>
        <fullName evidence="5 11">Transaldolase</fullName>
        <ecNumber evidence="5 11">2.2.1.2</ecNumber>
    </recommendedName>
</protein>
<dbReference type="PIRSF" id="PIRSF036915">
    <property type="entry name" value="Trnald_Bac_Plnt"/>
    <property type="match status" value="1"/>
</dbReference>
<dbReference type="HAMAP" id="MF_00493">
    <property type="entry name" value="Transaldolase_2"/>
    <property type="match status" value="1"/>
</dbReference>
<comment type="caution">
    <text evidence="12">The sequence shown here is derived from an EMBL/GenBank/DDBJ whole genome shotgun (WGS) entry which is preliminary data.</text>
</comment>
<comment type="catalytic activity">
    <reaction evidence="10 11">
        <text>D-sedoheptulose 7-phosphate + D-glyceraldehyde 3-phosphate = D-erythrose 4-phosphate + beta-D-fructose 6-phosphate</text>
        <dbReference type="Rhea" id="RHEA:17053"/>
        <dbReference type="ChEBI" id="CHEBI:16897"/>
        <dbReference type="ChEBI" id="CHEBI:57483"/>
        <dbReference type="ChEBI" id="CHEBI:57634"/>
        <dbReference type="ChEBI" id="CHEBI:59776"/>
        <dbReference type="EC" id="2.2.1.2"/>
    </reaction>
</comment>
<dbReference type="InterPro" id="IPR013785">
    <property type="entry name" value="Aldolase_TIM"/>
</dbReference>
<dbReference type="Pfam" id="PF00923">
    <property type="entry name" value="TAL_FSA"/>
    <property type="match status" value="1"/>
</dbReference>
<dbReference type="GO" id="GO:0004801">
    <property type="term" value="F:transaldolase activity"/>
    <property type="evidence" value="ECO:0007669"/>
    <property type="project" value="UniProtKB-UniRule"/>
</dbReference>
<keyword evidence="7 11" id="KW-0808">Transferase</keyword>
<keyword evidence="8 11" id="KW-0570">Pentose shunt</keyword>
<evidence type="ECO:0000256" key="4">
    <source>
        <dbReference type="ARBA" id="ARBA00008426"/>
    </source>
</evidence>
<evidence type="ECO:0000256" key="9">
    <source>
        <dbReference type="ARBA" id="ARBA00023270"/>
    </source>
</evidence>
<dbReference type="InterPro" id="IPR004732">
    <property type="entry name" value="Transaldolase_2"/>
</dbReference>
<keyword evidence="9 11" id="KW-0704">Schiff base</keyword>
<evidence type="ECO:0000256" key="7">
    <source>
        <dbReference type="ARBA" id="ARBA00022679"/>
    </source>
</evidence>
<evidence type="ECO:0000256" key="2">
    <source>
        <dbReference type="ARBA" id="ARBA00004496"/>
    </source>
</evidence>
<dbReference type="Gene3D" id="3.20.20.70">
    <property type="entry name" value="Aldolase class I"/>
    <property type="match status" value="1"/>
</dbReference>
<dbReference type="PANTHER" id="PTHR10683:SF31">
    <property type="entry name" value="TRANSALDOLASE"/>
    <property type="match status" value="1"/>
</dbReference>
<evidence type="ECO:0000256" key="11">
    <source>
        <dbReference type="HAMAP-Rule" id="MF_00493"/>
    </source>
</evidence>
<dbReference type="EC" id="2.2.1.2" evidence="5 11"/>
<evidence type="ECO:0000256" key="3">
    <source>
        <dbReference type="ARBA" id="ARBA00004857"/>
    </source>
</evidence>
<evidence type="ECO:0000256" key="10">
    <source>
        <dbReference type="ARBA" id="ARBA00048810"/>
    </source>
</evidence>
<evidence type="ECO:0000256" key="8">
    <source>
        <dbReference type="ARBA" id="ARBA00023126"/>
    </source>
</evidence>
<evidence type="ECO:0000313" key="12">
    <source>
        <dbReference type="EMBL" id="GII55939.1"/>
    </source>
</evidence>
<evidence type="ECO:0000256" key="6">
    <source>
        <dbReference type="ARBA" id="ARBA00022490"/>
    </source>
</evidence>
<reference evidence="12" key="1">
    <citation type="submission" date="2021-01" db="EMBL/GenBank/DDBJ databases">
        <title>Whole genome shotgun sequence of Planotetraspora thailandica NBRC 104271.</title>
        <authorList>
            <person name="Komaki H."/>
            <person name="Tamura T."/>
        </authorList>
    </citation>
    <scope>NUCLEOTIDE SEQUENCE</scope>
    <source>
        <strain evidence="12">NBRC 104271</strain>
    </source>
</reference>
<dbReference type="GO" id="GO:0005737">
    <property type="term" value="C:cytoplasm"/>
    <property type="evidence" value="ECO:0007669"/>
    <property type="project" value="UniProtKB-SubCell"/>
</dbReference>
<keyword evidence="6 11" id="KW-0963">Cytoplasm</keyword>
<comment type="similarity">
    <text evidence="4 11">Belongs to the transaldolase family. Type 2 subfamily.</text>
</comment>
<dbReference type="PANTHER" id="PTHR10683">
    <property type="entry name" value="TRANSALDOLASE"/>
    <property type="match status" value="1"/>
</dbReference>
<gene>
    <name evidence="12" type="primary">talA_2</name>
    <name evidence="11" type="synonym">tal</name>
    <name evidence="12" type="ORF">Pth03_43280</name>
</gene>
<feature type="active site" description="Schiff-base intermediate with substrate" evidence="11">
    <location>
        <position position="142"/>
    </location>
</feature>
<organism evidence="12 13">
    <name type="scientific">Planotetraspora thailandica</name>
    <dbReference type="NCBI Taxonomy" id="487172"/>
    <lineage>
        <taxon>Bacteria</taxon>
        <taxon>Bacillati</taxon>
        <taxon>Actinomycetota</taxon>
        <taxon>Actinomycetes</taxon>
        <taxon>Streptosporangiales</taxon>
        <taxon>Streptosporangiaceae</taxon>
        <taxon>Planotetraspora</taxon>
    </lineage>
</organism>
<dbReference type="InterPro" id="IPR018225">
    <property type="entry name" value="Transaldolase_AS"/>
</dbReference>
<dbReference type="PROSITE" id="PS00958">
    <property type="entry name" value="TRANSALDOLASE_2"/>
    <property type="match status" value="1"/>
</dbReference>
<dbReference type="InterPro" id="IPR001585">
    <property type="entry name" value="TAL/FSA"/>
</dbReference>
<evidence type="ECO:0000256" key="5">
    <source>
        <dbReference type="ARBA" id="ARBA00013151"/>
    </source>
</evidence>
<dbReference type="UniPathway" id="UPA00115">
    <property type="reaction ID" value="UER00414"/>
</dbReference>
<comment type="pathway">
    <text evidence="3 11">Carbohydrate degradation; pentose phosphate pathway; D-glyceraldehyde 3-phosphate and beta-D-fructose 6-phosphate from D-ribose 5-phosphate and D-xylulose 5-phosphate (non-oxidative stage): step 2/3.</text>
</comment>
<dbReference type="SUPFAM" id="SSF51569">
    <property type="entry name" value="Aldolase"/>
    <property type="match status" value="1"/>
</dbReference>
<sequence length="371" mass="40614">MRRIDRLARLAEAGVSIWLDDLSRERLISGNLAELIRDHHVSGVTTNPTIFENAISYGEAYDGRLHELAVDGADPDTAVRELTTTDVREAADLFRGVHHATDGTDGWVSIEVDPRLARDTGATVAEARRLWEAVHRPNVFVKIPATKEGLPAITAVLAEGISVNVTLIFSPDRYRAVVDAFFAGIEQAEANGHYLGRIASVASFFVSRMDTEVDRRLDAIGTDKARSLRGVAAIANARVAFGVFEELFATDRWHALAAAGARPQRPLWASTSVKNPRYPDTRYVDELVVAGAVSTMPEETLFAVADHAHITGDTVSGTAMQAREVFDRLAGVGINLSDVFRVLEDEGVGKFERSWRKLLDSVAVRLVMARE</sequence>